<dbReference type="PANTHER" id="PTHR12223">
    <property type="entry name" value="VESICULAR MANNOSE-BINDING LECTIN"/>
    <property type="match status" value="1"/>
</dbReference>
<feature type="chain" id="PRO_5015670249" description="L-type lectin-like domain-containing protein" evidence="2">
    <location>
        <begin position="24"/>
        <end position="583"/>
    </location>
</feature>
<keyword evidence="4" id="KW-1185">Reference proteome</keyword>
<feature type="region of interest" description="Disordered" evidence="1">
    <location>
        <begin position="151"/>
        <end position="176"/>
    </location>
</feature>
<proteinExistence type="predicted"/>
<dbReference type="InterPro" id="IPR013320">
    <property type="entry name" value="ConA-like_dom_sf"/>
</dbReference>
<sequence length="583" mass="62642">MLISSGLAGAALLLATCSQPVGAARTDSSSTAGDQWTPPDNYHYDPQSSFRGLTVDGRVQNFDVSGHATVLPGVHDFIRLVPGTPLAHGAVFTRNPIKYKDWIAEVAFRVHGPPTTAAAGEVGDDGQPKKLHKGGRGLAFWYTKNGLPGPITIPSDPKAKSASPPPIQPDTPRDKYDPSVSFFGSRTSFDGLGIVFDTSPTAPVWRRSDSLVYPDAANLGGVGASGVVSGLLDDGTQTWLDPEGQPPKGEDEAAYLGKAIGECEAAFRNAQGLLWARIAHYNSTIRVDLDLSPHTTLAKAGRHYEHNCFTIDGITLPPGSKFGISGLASANTEPDTIDLYAAIDYEPSPPTRGMQMDVFELKADGKPVSDHEEPADPRSKAPLEGTSEDATETLTHEIFLSQTKMIESIDDLARRIETMSALVRDVARRTPPTQPPQQQQEQQQSEAYKFGGKMNPDAQYAALDAQLRAIFALIQSSQEEGAQSREILQQVKQLSDRALTQMDSIAHKVDAGSSQHSQHLSTLLSRSTDSLNHLTTLVTAPASSTLGAVVSRFGWIGLGAVGGIAFAAWREKHRGDPWERKVL</sequence>
<dbReference type="GO" id="GO:0005793">
    <property type="term" value="C:endoplasmic reticulum-Golgi intermediate compartment"/>
    <property type="evidence" value="ECO:0007669"/>
    <property type="project" value="TreeGrafter"/>
</dbReference>
<evidence type="ECO:0000256" key="2">
    <source>
        <dbReference type="SAM" id="SignalP"/>
    </source>
</evidence>
<dbReference type="GO" id="GO:0005789">
    <property type="term" value="C:endoplasmic reticulum membrane"/>
    <property type="evidence" value="ECO:0007669"/>
    <property type="project" value="TreeGrafter"/>
</dbReference>
<dbReference type="Proteomes" id="UP000237144">
    <property type="component" value="Unassembled WGS sequence"/>
</dbReference>
<feature type="compositionally biased region" description="Basic and acidic residues" evidence="1">
    <location>
        <begin position="365"/>
        <end position="381"/>
    </location>
</feature>
<dbReference type="OrthoDB" id="10265193at2759"/>
<dbReference type="CDD" id="cd07308">
    <property type="entry name" value="lectin_leg-like"/>
    <property type="match status" value="1"/>
</dbReference>
<comment type="caution">
    <text evidence="3">The sequence shown here is derived from an EMBL/GenBank/DDBJ whole genome shotgun (WGS) entry which is preliminary data.</text>
</comment>
<evidence type="ECO:0000313" key="4">
    <source>
        <dbReference type="Proteomes" id="UP000237144"/>
    </source>
</evidence>
<evidence type="ECO:0000256" key="1">
    <source>
        <dbReference type="SAM" id="MobiDB-lite"/>
    </source>
</evidence>
<evidence type="ECO:0000313" key="3">
    <source>
        <dbReference type="EMBL" id="POY71932.1"/>
    </source>
</evidence>
<protein>
    <recommendedName>
        <fullName evidence="5">L-type lectin-like domain-containing protein</fullName>
    </recommendedName>
</protein>
<organism evidence="3 4">
    <name type="scientific">Rhodotorula taiwanensis</name>
    <dbReference type="NCBI Taxonomy" id="741276"/>
    <lineage>
        <taxon>Eukaryota</taxon>
        <taxon>Fungi</taxon>
        <taxon>Dikarya</taxon>
        <taxon>Basidiomycota</taxon>
        <taxon>Pucciniomycotina</taxon>
        <taxon>Microbotryomycetes</taxon>
        <taxon>Sporidiobolales</taxon>
        <taxon>Sporidiobolaceae</taxon>
        <taxon>Rhodotorula</taxon>
    </lineage>
</organism>
<accession>A0A2S5B572</accession>
<dbReference type="EMBL" id="PJQD01000065">
    <property type="protein sequence ID" value="POY71932.1"/>
    <property type="molecule type" value="Genomic_DNA"/>
</dbReference>
<dbReference type="GO" id="GO:0005537">
    <property type="term" value="F:D-mannose binding"/>
    <property type="evidence" value="ECO:0007669"/>
    <property type="project" value="TreeGrafter"/>
</dbReference>
<dbReference type="SUPFAM" id="SSF49899">
    <property type="entry name" value="Concanavalin A-like lectins/glucanases"/>
    <property type="match status" value="1"/>
</dbReference>
<dbReference type="GO" id="GO:0000139">
    <property type="term" value="C:Golgi membrane"/>
    <property type="evidence" value="ECO:0007669"/>
    <property type="project" value="TreeGrafter"/>
</dbReference>
<feature type="signal peptide" evidence="2">
    <location>
        <begin position="1"/>
        <end position="23"/>
    </location>
</feature>
<dbReference type="STRING" id="741276.A0A2S5B572"/>
<name>A0A2S5B572_9BASI</name>
<dbReference type="AlphaFoldDB" id="A0A2S5B572"/>
<dbReference type="GO" id="GO:0030134">
    <property type="term" value="C:COPII-coated ER to Golgi transport vesicle"/>
    <property type="evidence" value="ECO:0007669"/>
    <property type="project" value="TreeGrafter"/>
</dbReference>
<feature type="region of interest" description="Disordered" evidence="1">
    <location>
        <begin position="365"/>
        <end position="388"/>
    </location>
</feature>
<dbReference type="PANTHER" id="PTHR12223:SF28">
    <property type="entry name" value="LECTIN, MANNOSE BINDING 1 LIKE"/>
    <property type="match status" value="1"/>
</dbReference>
<keyword evidence="2" id="KW-0732">Signal</keyword>
<dbReference type="Gene3D" id="2.60.120.200">
    <property type="match status" value="1"/>
</dbReference>
<dbReference type="InterPro" id="IPR051136">
    <property type="entry name" value="Intracellular_Lectin-GPT"/>
</dbReference>
<dbReference type="GO" id="GO:0006888">
    <property type="term" value="P:endoplasmic reticulum to Golgi vesicle-mediated transport"/>
    <property type="evidence" value="ECO:0007669"/>
    <property type="project" value="TreeGrafter"/>
</dbReference>
<reference evidence="3 4" key="1">
    <citation type="journal article" date="2018" name="Front. Microbiol.">
        <title>Prospects for Fungal Bioremediation of Acidic Radioactive Waste Sites: Characterization and Genome Sequence of Rhodotorula taiwanensis MD1149.</title>
        <authorList>
            <person name="Tkavc R."/>
            <person name="Matrosova V.Y."/>
            <person name="Grichenko O.E."/>
            <person name="Gostincar C."/>
            <person name="Volpe R.P."/>
            <person name="Klimenkova P."/>
            <person name="Gaidamakova E.K."/>
            <person name="Zhou C.E."/>
            <person name="Stewart B.J."/>
            <person name="Lyman M.G."/>
            <person name="Malfatti S.A."/>
            <person name="Rubinfeld B."/>
            <person name="Courtot M."/>
            <person name="Singh J."/>
            <person name="Dalgard C.L."/>
            <person name="Hamilton T."/>
            <person name="Frey K.G."/>
            <person name="Gunde-Cimerman N."/>
            <person name="Dugan L."/>
            <person name="Daly M.J."/>
        </authorList>
    </citation>
    <scope>NUCLEOTIDE SEQUENCE [LARGE SCALE GENOMIC DNA]</scope>
    <source>
        <strain evidence="3 4">MD1149</strain>
    </source>
</reference>
<evidence type="ECO:0008006" key="5">
    <source>
        <dbReference type="Google" id="ProtNLM"/>
    </source>
</evidence>
<gene>
    <name evidence="3" type="ORF">BMF94_5040</name>
</gene>